<comment type="caution">
    <text evidence="1">The sequence shown here is derived from an EMBL/GenBank/DDBJ whole genome shotgun (WGS) entry which is preliminary data.</text>
</comment>
<organism evidence="1 2">
    <name type="scientific">Burkholderia multivorans</name>
    <dbReference type="NCBI Taxonomy" id="87883"/>
    <lineage>
        <taxon>Bacteria</taxon>
        <taxon>Pseudomonadati</taxon>
        <taxon>Pseudomonadota</taxon>
        <taxon>Betaproteobacteria</taxon>
        <taxon>Burkholderiales</taxon>
        <taxon>Burkholderiaceae</taxon>
        <taxon>Burkholderia</taxon>
        <taxon>Burkholderia cepacia complex</taxon>
    </lineage>
</organism>
<gene>
    <name evidence="1" type="ORF">UA18_05951</name>
</gene>
<dbReference type="EMBL" id="FKJW01000006">
    <property type="protein sequence ID" value="SAK03181.1"/>
    <property type="molecule type" value="Genomic_DNA"/>
</dbReference>
<sequence>MTVARVAARSGGVVPSVAFGSNDRRYRSAMRTGFGLAGHVSRTAGRPLSRTLTLRRNWLQRRWRPRSVVGYLSFGAPSSTTAATPTVQVERLQPSQIIVEGPSRRIIPAGPGRYQWFTLMHSVLRNSRASCVAMSSEQPDACSRYNHPDEELRSLLPKLLKASEHRHRVAAIAASAPDTRRPMSLRSPKADFQSSHYNQIRRSFTLCKVTEHAMSFRCHAFDCGVTRYSAISD</sequence>
<proteinExistence type="predicted"/>
<name>A0ABD7LDR0_9BURK</name>
<protein>
    <submittedName>
        <fullName evidence="1">Uncharacterized protein</fullName>
    </submittedName>
</protein>
<accession>A0ABD7LDR0</accession>
<evidence type="ECO:0000313" key="2">
    <source>
        <dbReference type="Proteomes" id="UP000196218"/>
    </source>
</evidence>
<evidence type="ECO:0000313" key="1">
    <source>
        <dbReference type="EMBL" id="SAK03181.1"/>
    </source>
</evidence>
<reference evidence="1 2" key="1">
    <citation type="submission" date="2016-04" db="EMBL/GenBank/DDBJ databases">
        <authorList>
            <person name="Peeters C."/>
        </authorList>
    </citation>
    <scope>NUCLEOTIDE SEQUENCE [LARGE SCALE GENOMIC DNA]</scope>
    <source>
        <strain evidence="1">LMG 29311</strain>
    </source>
</reference>
<dbReference type="AlphaFoldDB" id="A0ABD7LDR0"/>
<dbReference type="Proteomes" id="UP000196218">
    <property type="component" value="Unassembled WGS sequence"/>
</dbReference>